<dbReference type="PANTHER" id="PTHR34129">
    <property type="entry name" value="BLR1139 PROTEIN"/>
    <property type="match status" value="1"/>
</dbReference>
<comment type="caution">
    <text evidence="1">The sequence shown here is derived from an EMBL/GenBank/DDBJ whole genome shotgun (WGS) entry which is preliminary data.</text>
</comment>
<evidence type="ECO:0000313" key="2">
    <source>
        <dbReference type="Proteomes" id="UP000078389"/>
    </source>
</evidence>
<sequence length="120" mass="12841">MSPDTPSLIYKIATAASLAGARHSGHYAGMPIDAADGYMHFSTAAQLAETLRLHFRGQADLVILAVRIADLGQGLVWEPSRGGQLFPHLYGGPLDLRAVEWEALVSVDDNGNCTLPEAVR</sequence>
<evidence type="ECO:0008006" key="3">
    <source>
        <dbReference type="Google" id="ProtNLM"/>
    </source>
</evidence>
<reference evidence="1 2" key="1">
    <citation type="submission" date="2016-03" db="EMBL/GenBank/DDBJ databases">
        <title>Genome sequencing of Devosia sp. S37.</title>
        <authorList>
            <person name="Mohd Nor M."/>
        </authorList>
    </citation>
    <scope>NUCLEOTIDE SEQUENCE [LARGE SCALE GENOMIC DNA]</scope>
    <source>
        <strain evidence="1 2">S37</strain>
    </source>
</reference>
<dbReference type="InterPro" id="IPR009297">
    <property type="entry name" value="DUF952"/>
</dbReference>
<dbReference type="AlphaFoldDB" id="A0A178HL46"/>
<dbReference type="EMBL" id="LVVY01000134">
    <property type="protein sequence ID" value="OAM73551.1"/>
    <property type="molecule type" value="Genomic_DNA"/>
</dbReference>
<proteinExistence type="predicted"/>
<name>A0A178HL46_9HYPH</name>
<dbReference type="Pfam" id="PF06108">
    <property type="entry name" value="DUF952"/>
    <property type="match status" value="1"/>
</dbReference>
<keyword evidence="2" id="KW-1185">Reference proteome</keyword>
<organism evidence="1 2">
    <name type="scientific">Devosia elaeis</name>
    <dbReference type="NCBI Taxonomy" id="1770058"/>
    <lineage>
        <taxon>Bacteria</taxon>
        <taxon>Pseudomonadati</taxon>
        <taxon>Pseudomonadota</taxon>
        <taxon>Alphaproteobacteria</taxon>
        <taxon>Hyphomicrobiales</taxon>
        <taxon>Devosiaceae</taxon>
        <taxon>Devosia</taxon>
    </lineage>
</organism>
<dbReference type="SUPFAM" id="SSF56399">
    <property type="entry name" value="ADP-ribosylation"/>
    <property type="match status" value="1"/>
</dbReference>
<accession>A0A178HL46</accession>
<dbReference type="Gene3D" id="3.20.170.20">
    <property type="entry name" value="Protein of unknown function DUF952"/>
    <property type="match status" value="1"/>
</dbReference>
<gene>
    <name evidence="1" type="ORF">A3840_17850</name>
</gene>
<dbReference type="OrthoDB" id="9799937at2"/>
<dbReference type="RefSeq" id="WP_067460214.1">
    <property type="nucleotide sequence ID" value="NZ_LVVY01000134.1"/>
</dbReference>
<protein>
    <recommendedName>
        <fullName evidence="3">Dihydroorotate dehydrogenase</fullName>
    </recommendedName>
</protein>
<evidence type="ECO:0000313" key="1">
    <source>
        <dbReference type="EMBL" id="OAM73551.1"/>
    </source>
</evidence>
<dbReference type="STRING" id="1770058.A3840_17850"/>
<dbReference type="PANTHER" id="PTHR34129:SF1">
    <property type="entry name" value="DUF952 DOMAIN-CONTAINING PROTEIN"/>
    <property type="match status" value="1"/>
</dbReference>
<dbReference type="Proteomes" id="UP000078389">
    <property type="component" value="Unassembled WGS sequence"/>
</dbReference>